<dbReference type="Gene3D" id="3.40.220.10">
    <property type="entry name" value="Leucine Aminopeptidase, subunit E, domain 1"/>
    <property type="match status" value="1"/>
</dbReference>
<evidence type="ECO:0000256" key="3">
    <source>
        <dbReference type="ARBA" id="ARBA00022723"/>
    </source>
</evidence>
<dbReference type="EMBL" id="FOLE01000008">
    <property type="protein sequence ID" value="SFC67598.1"/>
    <property type="molecule type" value="Genomic_DNA"/>
</dbReference>
<dbReference type="InterPro" id="IPR002589">
    <property type="entry name" value="Macro_dom"/>
</dbReference>
<evidence type="ECO:0000256" key="5">
    <source>
        <dbReference type="ARBA" id="ARBA00022833"/>
    </source>
</evidence>
<sequence length="274" mass="30166">MTETEILDQLLLYFETKTPQTAFRNLEKRERLKAYLTVWYPSEPLPAAVMELADRLFAQEAARLLVTEAATLPRLSAQMQGTAYPSAGKCSLWKGDITTLRADAIVNAANEQMLGCFTVFHKCIDNAIHSVAGPRLREACYGLMSAQGHPEPTGSAKITKGFSLPASYVLHTVGPIVRSGLPTATQQAQLADCYTQCLDLAAQNDQIRSVAFCCISTGVFGYPAHLAVTVALQAVHHWLASHPDSQVQHVVFNVFSEADYHIYQKAIEQWPQTL</sequence>
<dbReference type="Pfam" id="PF01661">
    <property type="entry name" value="Macro"/>
    <property type="match status" value="1"/>
</dbReference>
<gene>
    <name evidence="10" type="ORF">SAMN05421780_10842</name>
</gene>
<dbReference type="PANTHER" id="PTHR11106">
    <property type="entry name" value="GANGLIOSIDE INDUCED DIFFERENTIATION ASSOCIATED PROTEIN 2-RELATED"/>
    <property type="match status" value="1"/>
</dbReference>
<dbReference type="RefSeq" id="WP_091513747.1">
    <property type="nucleotide sequence ID" value="NZ_FOLE01000008.1"/>
</dbReference>
<dbReference type="AlphaFoldDB" id="A0A1I1L982"/>
<keyword evidence="3" id="KW-0479">Metal-binding</keyword>
<name>A0A1I1L982_9BACT</name>
<evidence type="ECO:0000313" key="10">
    <source>
        <dbReference type="EMBL" id="SFC67598.1"/>
    </source>
</evidence>
<evidence type="ECO:0000259" key="9">
    <source>
        <dbReference type="PROSITE" id="PS51154"/>
    </source>
</evidence>
<evidence type="ECO:0000256" key="7">
    <source>
        <dbReference type="ARBA" id="ARBA00048482"/>
    </source>
</evidence>
<evidence type="ECO:0000313" key="11">
    <source>
        <dbReference type="Proteomes" id="UP000199514"/>
    </source>
</evidence>
<protein>
    <recommendedName>
        <fullName evidence="2">Protein-ADP-ribose hydrolase</fullName>
    </recommendedName>
</protein>
<evidence type="ECO:0000256" key="1">
    <source>
        <dbReference type="ARBA" id="ARBA00001947"/>
    </source>
</evidence>
<dbReference type="PROSITE" id="PS51154">
    <property type="entry name" value="MACRO"/>
    <property type="match status" value="1"/>
</dbReference>
<dbReference type="Proteomes" id="UP000199514">
    <property type="component" value="Unassembled WGS sequence"/>
</dbReference>
<keyword evidence="4" id="KW-0378">Hydrolase</keyword>
<proteinExistence type="inferred from homology"/>
<dbReference type="PANTHER" id="PTHR11106:SF121">
    <property type="entry name" value="ADP-RIBOSE 1''-PHOSPHATE PHOSPHATASE"/>
    <property type="match status" value="1"/>
</dbReference>
<keyword evidence="6" id="KW-0326">Glycosidase</keyword>
<comment type="catalytic activity">
    <reaction evidence="7">
        <text>4-O-(ADP-D-ribosyl)-L-aspartyl-[protein] + H2O = L-aspartyl-[protein] + ADP-D-ribose + H(+)</text>
        <dbReference type="Rhea" id="RHEA:54428"/>
        <dbReference type="Rhea" id="RHEA-COMP:9867"/>
        <dbReference type="Rhea" id="RHEA-COMP:13832"/>
        <dbReference type="ChEBI" id="CHEBI:15377"/>
        <dbReference type="ChEBI" id="CHEBI:15378"/>
        <dbReference type="ChEBI" id="CHEBI:29961"/>
        <dbReference type="ChEBI" id="CHEBI:57967"/>
        <dbReference type="ChEBI" id="CHEBI:138102"/>
    </reaction>
    <physiologicalReaction direction="left-to-right" evidence="7">
        <dbReference type="Rhea" id="RHEA:54429"/>
    </physiologicalReaction>
</comment>
<dbReference type="SUPFAM" id="SSF52949">
    <property type="entry name" value="Macro domain-like"/>
    <property type="match status" value="1"/>
</dbReference>
<comment type="cofactor">
    <cofactor evidence="1">
        <name>Zn(2+)</name>
        <dbReference type="ChEBI" id="CHEBI:29105"/>
    </cofactor>
</comment>
<evidence type="ECO:0000256" key="4">
    <source>
        <dbReference type="ARBA" id="ARBA00022801"/>
    </source>
</evidence>
<accession>A0A1I1L982</accession>
<feature type="domain" description="Macro" evidence="9">
    <location>
        <begin position="77"/>
        <end position="271"/>
    </location>
</feature>
<evidence type="ECO:0000256" key="2">
    <source>
        <dbReference type="ARBA" id="ARBA00018852"/>
    </source>
</evidence>
<dbReference type="CDD" id="cd02908">
    <property type="entry name" value="Macro_OAADPr_deacetylase"/>
    <property type="match status" value="1"/>
</dbReference>
<comment type="similarity">
    <text evidence="8">Belongs to the MacroD-type family. Zn-Macro subfamily.</text>
</comment>
<dbReference type="OrthoDB" id="6194521at2"/>
<dbReference type="NCBIfam" id="NF003163">
    <property type="entry name" value="PRK04143.1"/>
    <property type="match status" value="1"/>
</dbReference>
<dbReference type="GO" id="GO:0046872">
    <property type="term" value="F:metal ion binding"/>
    <property type="evidence" value="ECO:0007669"/>
    <property type="project" value="UniProtKB-KW"/>
</dbReference>
<organism evidence="10 11">
    <name type="scientific">Flexibacter flexilis DSM 6793</name>
    <dbReference type="NCBI Taxonomy" id="927664"/>
    <lineage>
        <taxon>Bacteria</taxon>
        <taxon>Pseudomonadati</taxon>
        <taxon>Bacteroidota</taxon>
        <taxon>Cytophagia</taxon>
        <taxon>Cytophagales</taxon>
        <taxon>Flexibacteraceae</taxon>
        <taxon>Flexibacter</taxon>
    </lineage>
</organism>
<dbReference type="STRING" id="927664.SAMN05421780_10842"/>
<reference evidence="10 11" key="1">
    <citation type="submission" date="2016-10" db="EMBL/GenBank/DDBJ databases">
        <authorList>
            <person name="de Groot N.N."/>
        </authorList>
    </citation>
    <scope>NUCLEOTIDE SEQUENCE [LARGE SCALE GENOMIC DNA]</scope>
    <source>
        <strain evidence="10 11">DSM 6793</strain>
    </source>
</reference>
<evidence type="ECO:0000256" key="6">
    <source>
        <dbReference type="ARBA" id="ARBA00023295"/>
    </source>
</evidence>
<dbReference type="GO" id="GO:0016798">
    <property type="term" value="F:hydrolase activity, acting on glycosyl bonds"/>
    <property type="evidence" value="ECO:0007669"/>
    <property type="project" value="UniProtKB-KW"/>
</dbReference>
<keyword evidence="11" id="KW-1185">Reference proteome</keyword>
<keyword evidence="5" id="KW-0862">Zinc</keyword>
<dbReference type="InterPro" id="IPR043472">
    <property type="entry name" value="Macro_dom-like"/>
</dbReference>
<dbReference type="SMART" id="SM00506">
    <property type="entry name" value="A1pp"/>
    <property type="match status" value="1"/>
</dbReference>
<evidence type="ECO:0000256" key="8">
    <source>
        <dbReference type="ARBA" id="ARBA00093459"/>
    </source>
</evidence>